<protein>
    <submittedName>
        <fullName evidence="2">SAM domain-containing protein</fullName>
    </submittedName>
</protein>
<sequence>MSAKERSVRFSTKKPVEHESFDYGDDGNAEFEKIISFPLPSVMSDDKFDTLDIFTAATLGWEYVEHLAAHSNMNPVEKNASNWTPLMYAAYLGHLNVCELLCSKGAQLEATNDLGQTPLMLAASCGSKEIVIYLVSKGSNVNKQDSCGQSALHYATRYNQSGITEVLVKAGGDPNLPDSVGMTPTLNACKVGNDATVSLLLKYKGDPNMTNNSGENGEALAADQPNVLKVLQSRLTINDLLKQLGLEKYIPIFEKNEITLNLFLKLTEHDLSEMGITLFGPKKKLMNVIKHYQQHGVIATEQDVVIPLTQPRIENGKHPEVEAPFEYRQEIVNVNELPHTFSEITISSPKRSTVTLPSSDFTEQLGINVEIRKLLVLIEKQGGQYSNQCHDLVHRLDHLMERFKIIVANQE</sequence>
<evidence type="ECO:0000313" key="2">
    <source>
        <dbReference type="WBParaSite" id="JU765_v2.g16961.t1"/>
    </source>
</evidence>
<name>A0AC34QK63_9BILA</name>
<organism evidence="1 2">
    <name type="scientific">Panagrolaimus sp. JU765</name>
    <dbReference type="NCBI Taxonomy" id="591449"/>
    <lineage>
        <taxon>Eukaryota</taxon>
        <taxon>Metazoa</taxon>
        <taxon>Ecdysozoa</taxon>
        <taxon>Nematoda</taxon>
        <taxon>Chromadorea</taxon>
        <taxon>Rhabditida</taxon>
        <taxon>Tylenchina</taxon>
        <taxon>Panagrolaimomorpha</taxon>
        <taxon>Panagrolaimoidea</taxon>
        <taxon>Panagrolaimidae</taxon>
        <taxon>Panagrolaimus</taxon>
    </lineage>
</organism>
<reference evidence="2" key="1">
    <citation type="submission" date="2022-11" db="UniProtKB">
        <authorList>
            <consortium name="WormBaseParasite"/>
        </authorList>
    </citation>
    <scope>IDENTIFICATION</scope>
</reference>
<evidence type="ECO:0000313" key="1">
    <source>
        <dbReference type="Proteomes" id="UP000887576"/>
    </source>
</evidence>
<dbReference type="Proteomes" id="UP000887576">
    <property type="component" value="Unplaced"/>
</dbReference>
<accession>A0AC34QK63</accession>
<proteinExistence type="predicted"/>
<dbReference type="WBParaSite" id="JU765_v2.g16961.t1">
    <property type="protein sequence ID" value="JU765_v2.g16961.t1"/>
    <property type="gene ID" value="JU765_v2.g16961"/>
</dbReference>